<protein>
    <submittedName>
        <fullName evidence="2">Uncharacterized protein</fullName>
    </submittedName>
</protein>
<dbReference type="AlphaFoldDB" id="A0A4P7NWE8"/>
<dbReference type="EMBL" id="CP034210">
    <property type="protein sequence ID" value="QBZ66256.1"/>
    <property type="molecule type" value="Genomic_DNA"/>
</dbReference>
<feature type="compositionally biased region" description="Polar residues" evidence="1">
    <location>
        <begin position="211"/>
        <end position="237"/>
    </location>
</feature>
<evidence type="ECO:0000256" key="1">
    <source>
        <dbReference type="SAM" id="MobiDB-lite"/>
    </source>
</evidence>
<feature type="compositionally biased region" description="Basic and acidic residues" evidence="1">
    <location>
        <begin position="238"/>
        <end position="257"/>
    </location>
</feature>
<feature type="compositionally biased region" description="Acidic residues" evidence="1">
    <location>
        <begin position="533"/>
        <end position="546"/>
    </location>
</feature>
<feature type="compositionally biased region" description="Basic and acidic residues" evidence="1">
    <location>
        <begin position="122"/>
        <end position="131"/>
    </location>
</feature>
<proteinExistence type="predicted"/>
<feature type="compositionally biased region" description="Polar residues" evidence="1">
    <location>
        <begin position="284"/>
        <end position="313"/>
    </location>
</feature>
<feature type="compositionally biased region" description="Basic and acidic residues" evidence="1">
    <location>
        <begin position="180"/>
        <end position="206"/>
    </location>
</feature>
<feature type="compositionally biased region" description="Polar residues" evidence="1">
    <location>
        <begin position="454"/>
        <end position="464"/>
    </location>
</feature>
<reference evidence="2 3" key="1">
    <citation type="journal article" date="2019" name="Mol. Biol. Evol.">
        <title>Blast fungal genomes show frequent chromosomal changes, gene gains and losses, and effector gene turnover.</title>
        <authorList>
            <person name="Gomez Luciano L.B."/>
            <person name="Jason Tsai I."/>
            <person name="Chuma I."/>
            <person name="Tosa Y."/>
            <person name="Chen Y.H."/>
            <person name="Li J.Y."/>
            <person name="Li M.Y."/>
            <person name="Jade Lu M.Y."/>
            <person name="Nakayashiki H."/>
            <person name="Li W.H."/>
        </authorList>
    </citation>
    <scope>NUCLEOTIDE SEQUENCE [LARGE SCALE GENOMIC DNA]</scope>
    <source>
        <strain evidence="2">MZ5-1-6</strain>
    </source>
</reference>
<evidence type="ECO:0000313" key="2">
    <source>
        <dbReference type="EMBL" id="QBZ66256.1"/>
    </source>
</evidence>
<feature type="region of interest" description="Disordered" evidence="1">
    <location>
        <begin position="513"/>
        <end position="546"/>
    </location>
</feature>
<accession>A0A4P7NWE8</accession>
<name>A0A4P7NWE8_PYROR</name>
<sequence length="546" mass="58240">MTLEIEDLKAKIAQAPCTKMLKRLKSKATEAMKRFDDMTQQHATFKMQLKDLSGTLQGLSSQSEDESSPGSSPRISAAGLSSNSFDSSSSSPRSQPADFSPKVQRARGAAYSDTRSPAVSAGHEEAEEHTKPSASGPISISQSQPASSSHVHSAAAQSNTDDTDAATLLPSDSELPCEPKLARWEIPKKQRKMTEELERQQRKQADGKAAVSSNKNSGMAETGNKPTNEPTTVPSDITNKRVDSERQTSGQDEEKRGPKTTAESTGNRNKPKKKTKKGKLSAKTDSGSSQPVAQGCSQSRNSLLGSSEGSIDTATIKPQAEEDGGPEISVPLPQVCTASSDSARPDRMTPGSESSSSRASEPDVSPHQANVQASFSGNITYSPDHREAGAPGNNRALPPLPAPLDFPWGHHGSNHGSFPSQPLSPPESVRSGFSSSIESHLHQGDFAGSDHSGSETSTAGSNYWPSHGGCQQCEPNTPAQPIQTWQWFHPIPPWMQPSRYLSRSVPVDVRMQIRPPSPDISEAGSIRGALSENDADDFEPVSDEAD</sequence>
<feature type="compositionally biased region" description="Basic residues" evidence="1">
    <location>
        <begin position="269"/>
        <end position="280"/>
    </location>
</feature>
<feature type="compositionally biased region" description="Polar residues" evidence="1">
    <location>
        <begin position="367"/>
        <end position="381"/>
    </location>
</feature>
<feature type="region of interest" description="Disordered" evidence="1">
    <location>
        <begin position="54"/>
        <end position="478"/>
    </location>
</feature>
<dbReference type="Proteomes" id="UP000294847">
    <property type="component" value="Chromosome 7"/>
</dbReference>
<feature type="compositionally biased region" description="Low complexity" evidence="1">
    <location>
        <begin position="132"/>
        <end position="158"/>
    </location>
</feature>
<evidence type="ECO:0000313" key="3">
    <source>
        <dbReference type="Proteomes" id="UP000294847"/>
    </source>
</evidence>
<organism evidence="2 3">
    <name type="scientific">Pyricularia oryzae</name>
    <name type="common">Rice blast fungus</name>
    <name type="synonym">Magnaporthe oryzae</name>
    <dbReference type="NCBI Taxonomy" id="318829"/>
    <lineage>
        <taxon>Eukaryota</taxon>
        <taxon>Fungi</taxon>
        <taxon>Dikarya</taxon>
        <taxon>Ascomycota</taxon>
        <taxon>Pezizomycotina</taxon>
        <taxon>Sordariomycetes</taxon>
        <taxon>Sordariomycetidae</taxon>
        <taxon>Magnaporthales</taxon>
        <taxon>Pyriculariaceae</taxon>
        <taxon>Pyricularia</taxon>
    </lineage>
</organism>
<gene>
    <name evidence="2" type="ORF">PoMZ_13229</name>
</gene>
<feature type="compositionally biased region" description="Low complexity" evidence="1">
    <location>
        <begin position="54"/>
        <end position="100"/>
    </location>
</feature>